<dbReference type="EMBL" id="OZ021736">
    <property type="protein sequence ID" value="CAK9315689.1"/>
    <property type="molecule type" value="Genomic_DNA"/>
</dbReference>
<dbReference type="Proteomes" id="UP001642487">
    <property type="component" value="Chromosome 2"/>
</dbReference>
<gene>
    <name evidence="1" type="ORF">CITCOLO1_LOCUS7500</name>
</gene>
<name>A0ABP0Y5J3_9ROSI</name>
<reference evidence="1 2" key="1">
    <citation type="submission" date="2024-03" db="EMBL/GenBank/DDBJ databases">
        <authorList>
            <person name="Gkanogiannis A."/>
            <person name="Becerra Lopez-Lavalle L."/>
        </authorList>
    </citation>
    <scope>NUCLEOTIDE SEQUENCE [LARGE SCALE GENOMIC DNA]</scope>
</reference>
<organism evidence="1 2">
    <name type="scientific">Citrullus colocynthis</name>
    <name type="common">colocynth</name>
    <dbReference type="NCBI Taxonomy" id="252529"/>
    <lineage>
        <taxon>Eukaryota</taxon>
        <taxon>Viridiplantae</taxon>
        <taxon>Streptophyta</taxon>
        <taxon>Embryophyta</taxon>
        <taxon>Tracheophyta</taxon>
        <taxon>Spermatophyta</taxon>
        <taxon>Magnoliopsida</taxon>
        <taxon>eudicotyledons</taxon>
        <taxon>Gunneridae</taxon>
        <taxon>Pentapetalae</taxon>
        <taxon>rosids</taxon>
        <taxon>fabids</taxon>
        <taxon>Cucurbitales</taxon>
        <taxon>Cucurbitaceae</taxon>
        <taxon>Benincaseae</taxon>
        <taxon>Citrullus</taxon>
    </lineage>
</organism>
<keyword evidence="2" id="KW-1185">Reference proteome</keyword>
<evidence type="ECO:0000313" key="2">
    <source>
        <dbReference type="Proteomes" id="UP001642487"/>
    </source>
</evidence>
<sequence>MGSEVSYTALVSGAKEGEALQAIAGDEDDTVYEEVEDDKQQELDEAGGSRGAVVDMRLEHVPNENYRDFVTHKIRKKESSLDNFISLASSGSKPVDLPMEKNHKFSLARGKLVEDVEKYKRLVGTVDICRCH</sequence>
<protein>
    <submittedName>
        <fullName evidence="1">Uncharacterized protein</fullName>
    </submittedName>
</protein>
<proteinExistence type="predicted"/>
<evidence type="ECO:0000313" key="1">
    <source>
        <dbReference type="EMBL" id="CAK9315689.1"/>
    </source>
</evidence>
<accession>A0ABP0Y5J3</accession>